<evidence type="ECO:0000256" key="1">
    <source>
        <dbReference type="ARBA" id="ARBA00004167"/>
    </source>
</evidence>
<feature type="domain" description="Penicillin-binding protein transpeptidase" evidence="11">
    <location>
        <begin position="381"/>
        <end position="590"/>
    </location>
</feature>
<keyword evidence="4" id="KW-1003">Cell membrane</keyword>
<evidence type="ECO:0000259" key="11">
    <source>
        <dbReference type="Pfam" id="PF00905"/>
    </source>
</evidence>
<keyword evidence="10" id="KW-0961">Cell wall biogenesis/degradation</keyword>
<keyword evidence="7" id="KW-0573">Peptidoglycan synthesis</keyword>
<proteinExistence type="inferred from homology"/>
<dbReference type="InterPro" id="IPR001460">
    <property type="entry name" value="PCN-bd_Tpept"/>
</dbReference>
<evidence type="ECO:0000256" key="9">
    <source>
        <dbReference type="ARBA" id="ARBA00023136"/>
    </source>
</evidence>
<feature type="domain" description="Penicillin-binding protein transpeptidase" evidence="11">
    <location>
        <begin position="711"/>
        <end position="875"/>
    </location>
</feature>
<name>B9E3H1_CLOK1</name>
<evidence type="ECO:0000256" key="8">
    <source>
        <dbReference type="ARBA" id="ARBA00022989"/>
    </source>
</evidence>
<evidence type="ECO:0008006" key="15">
    <source>
        <dbReference type="Google" id="ProtNLM"/>
    </source>
</evidence>
<dbReference type="GO" id="GO:0071555">
    <property type="term" value="P:cell wall organization"/>
    <property type="evidence" value="ECO:0007669"/>
    <property type="project" value="UniProtKB-KW"/>
</dbReference>
<evidence type="ECO:0000259" key="12">
    <source>
        <dbReference type="Pfam" id="PF03717"/>
    </source>
</evidence>
<dbReference type="InterPro" id="IPR036138">
    <property type="entry name" value="PBP_dimer_sf"/>
</dbReference>
<evidence type="ECO:0000256" key="3">
    <source>
        <dbReference type="ARBA" id="ARBA00007171"/>
    </source>
</evidence>
<dbReference type="InterPro" id="IPR050515">
    <property type="entry name" value="Beta-lactam/transpept"/>
</dbReference>
<dbReference type="GO" id="GO:0071972">
    <property type="term" value="F:peptidoglycan L,D-transpeptidase activity"/>
    <property type="evidence" value="ECO:0007669"/>
    <property type="project" value="TreeGrafter"/>
</dbReference>
<sequence length="893" mass="99923">MEMIFVKKKKLFKNTRYTAITVIMLLIFSTMAGRLFFLQVVQGKQYMEQSNNRAIREIPEAAPRGDILDCKGNKLATSAQGYVLVYNQTDESDKTFFSTMDKVFKILDENGQNQQDDFELKVNPFQFQFRSDDENTRNSLEIKFKRDRGLNEAIQKKIKSKNEDISDDNLKTQVNKELLKISAEDTFKALLKEYKIPNGYSLEEQRRFMIIRDTLKMQSFSGYKPATIANNISKDTAFKFLQMLNELPGVDVNTQPIRSYPNKDLGSAFLGYISKIASNYEKYKDKGYDISSDYVGQGGLEAAFEDRLKGSKGGRIVKLNKNGRVLEELGSRDSYPGQTLQLTIDKDVQAAAEKSLDERMEELRQNAYGQERADTTNATRGAAVAINVNTGGIIALVSRPGYDPNDFSIPGKLTTEQYNQYFNPNLEEFGIKYIRQRNITANYAGKSEDEVLNILFPIDKSIKNNTTIRQDLYDIYPKPFYNYATQSLIPPGSTFKPMTAIAGLESGVITPYFSYYDNATYNQGGRIARFDLDGANGWVNLTTAIQKSSNPYFMEVARLIRNAFGDDTLAKYAWKFGLGVPSGSEEKPSTGIEISENYGQVYNTVFNENTFARNYLANTMSVLKNGVDDRGSSIVKIDLYDNENDSDKVKSLKNDIKNLIQNSIKSGKTAFDKEKYKELFSKLTLEDSNNKKNISDKDMDSLIQAIYYITVSDANSQLDVPANIENAAIGQGLNQFTPLQIANYIATLANGGTRYKLHLVDKFLDSDGNVIEKVKPEVLENTEVKAENIEAVKAGMEAVNEKGTAAKAFADFPIKTAGKTGTATIVSQEHQTQIGRTDYAEYVGYAPLDKPEIAVYVVVFDGGMGSGSAYIAKDIYSAYFSKQLSTSTSSVNN</sequence>
<dbReference type="Gene3D" id="1.10.10.1230">
    <property type="entry name" value="Penicillin-binding protein, N-terminal non-catalytic domain, head sub-domain"/>
    <property type="match status" value="1"/>
</dbReference>
<reference evidence="14" key="1">
    <citation type="submission" date="2005-09" db="EMBL/GenBank/DDBJ databases">
        <title>Complete genome sequence of Clostridium kluyveri and comparative genomics of Clostridia species.</title>
        <authorList>
            <person name="Inui M."/>
            <person name="Nonaka H."/>
            <person name="Shinoda Y."/>
            <person name="Ikenaga Y."/>
            <person name="Abe M."/>
            <person name="Naito K."/>
            <person name="Vertes A.A."/>
            <person name="Yukawa H."/>
        </authorList>
    </citation>
    <scope>NUCLEOTIDE SEQUENCE [LARGE SCALE GENOMIC DNA]</scope>
    <source>
        <strain evidence="14">NBRC 12016</strain>
    </source>
</reference>
<evidence type="ECO:0000256" key="10">
    <source>
        <dbReference type="ARBA" id="ARBA00023316"/>
    </source>
</evidence>
<dbReference type="Proteomes" id="UP000007969">
    <property type="component" value="Chromosome"/>
</dbReference>
<protein>
    <recommendedName>
        <fullName evidence="15">Penicillin-binding protein</fullName>
    </recommendedName>
</protein>
<keyword evidence="9" id="KW-0472">Membrane</keyword>
<dbReference type="EMBL" id="AP009049">
    <property type="protein sequence ID" value="BAH07046.1"/>
    <property type="molecule type" value="Genomic_DNA"/>
</dbReference>
<dbReference type="SUPFAM" id="SSF56601">
    <property type="entry name" value="beta-lactamase/transpeptidase-like"/>
    <property type="match status" value="1"/>
</dbReference>
<evidence type="ECO:0000313" key="14">
    <source>
        <dbReference type="Proteomes" id="UP000007969"/>
    </source>
</evidence>
<dbReference type="Gene3D" id="3.90.1310.10">
    <property type="entry name" value="Penicillin-binding protein 2a (Domain 2)"/>
    <property type="match status" value="1"/>
</dbReference>
<dbReference type="HOGENOM" id="CLU_009289_1_1_9"/>
<dbReference type="InterPro" id="IPR012338">
    <property type="entry name" value="Beta-lactam/transpept-like"/>
</dbReference>
<dbReference type="GO" id="GO:0005886">
    <property type="term" value="C:plasma membrane"/>
    <property type="evidence" value="ECO:0007669"/>
    <property type="project" value="UniProtKB-SubCell"/>
</dbReference>
<dbReference type="GO" id="GO:0009252">
    <property type="term" value="P:peptidoglycan biosynthetic process"/>
    <property type="evidence" value="ECO:0007669"/>
    <property type="project" value="UniProtKB-KW"/>
</dbReference>
<dbReference type="InterPro" id="IPR005311">
    <property type="entry name" value="PBP_dimer"/>
</dbReference>
<dbReference type="GO" id="GO:0008658">
    <property type="term" value="F:penicillin binding"/>
    <property type="evidence" value="ECO:0007669"/>
    <property type="project" value="InterPro"/>
</dbReference>
<dbReference type="AlphaFoldDB" id="B9E3H1"/>
<dbReference type="PANTHER" id="PTHR30627">
    <property type="entry name" value="PEPTIDOGLYCAN D,D-TRANSPEPTIDASE"/>
    <property type="match status" value="1"/>
</dbReference>
<evidence type="ECO:0000256" key="5">
    <source>
        <dbReference type="ARBA" id="ARBA00022692"/>
    </source>
</evidence>
<feature type="domain" description="Penicillin-binding protein dimerisation" evidence="12">
    <location>
        <begin position="60"/>
        <end position="329"/>
    </location>
</feature>
<keyword evidence="8" id="KW-1133">Transmembrane helix</keyword>
<evidence type="ECO:0000256" key="7">
    <source>
        <dbReference type="ARBA" id="ARBA00022984"/>
    </source>
</evidence>
<dbReference type="Pfam" id="PF00905">
    <property type="entry name" value="Transpeptidase"/>
    <property type="match status" value="2"/>
</dbReference>
<keyword evidence="6" id="KW-0133">Cell shape</keyword>
<comment type="similarity">
    <text evidence="3">Belongs to the transpeptidase family.</text>
</comment>
<dbReference type="SUPFAM" id="SSF56519">
    <property type="entry name" value="Penicillin binding protein dimerisation domain"/>
    <property type="match status" value="1"/>
</dbReference>
<dbReference type="Gene3D" id="3.40.710.10">
    <property type="entry name" value="DD-peptidase/beta-lactamase superfamily"/>
    <property type="match status" value="1"/>
</dbReference>
<dbReference type="GO" id="GO:0008360">
    <property type="term" value="P:regulation of cell shape"/>
    <property type="evidence" value="ECO:0007669"/>
    <property type="project" value="UniProtKB-KW"/>
</dbReference>
<dbReference type="Pfam" id="PF03717">
    <property type="entry name" value="PBP_dimer"/>
    <property type="match status" value="1"/>
</dbReference>
<evidence type="ECO:0000256" key="4">
    <source>
        <dbReference type="ARBA" id="ARBA00022475"/>
    </source>
</evidence>
<evidence type="ECO:0000256" key="2">
    <source>
        <dbReference type="ARBA" id="ARBA00004236"/>
    </source>
</evidence>
<dbReference type="PANTHER" id="PTHR30627:SF2">
    <property type="entry name" value="PEPTIDOGLYCAN D,D-TRANSPEPTIDASE MRDA"/>
    <property type="match status" value="1"/>
</dbReference>
<evidence type="ECO:0000256" key="6">
    <source>
        <dbReference type="ARBA" id="ARBA00022960"/>
    </source>
</evidence>
<organism evidence="13 14">
    <name type="scientific">Clostridium kluyveri (strain NBRC 12016)</name>
    <dbReference type="NCBI Taxonomy" id="583346"/>
    <lineage>
        <taxon>Bacteria</taxon>
        <taxon>Bacillati</taxon>
        <taxon>Bacillota</taxon>
        <taxon>Clostridia</taxon>
        <taxon>Eubacteriales</taxon>
        <taxon>Clostridiaceae</taxon>
        <taxon>Clostridium</taxon>
    </lineage>
</organism>
<keyword evidence="5" id="KW-0812">Transmembrane</keyword>
<accession>B9E3H1</accession>
<dbReference type="KEGG" id="ckr:CKR_1995"/>
<evidence type="ECO:0000313" key="13">
    <source>
        <dbReference type="EMBL" id="BAH07046.1"/>
    </source>
</evidence>
<comment type="subcellular location">
    <subcellularLocation>
        <location evidence="2">Cell membrane</location>
    </subcellularLocation>
    <subcellularLocation>
        <location evidence="1">Membrane</location>
        <topology evidence="1">Single-pass membrane protein</topology>
    </subcellularLocation>
</comment>
<gene>
    <name evidence="13" type="ordered locus">CKR_1995</name>
</gene>